<evidence type="ECO:0000256" key="1">
    <source>
        <dbReference type="ARBA" id="ARBA00022441"/>
    </source>
</evidence>
<keyword evidence="5" id="KW-1185">Reference proteome</keyword>
<dbReference type="EMBL" id="CAUYUJ010014242">
    <property type="protein sequence ID" value="CAK0838678.1"/>
    <property type="molecule type" value="Genomic_DNA"/>
</dbReference>
<evidence type="ECO:0000313" key="5">
    <source>
        <dbReference type="Proteomes" id="UP001189429"/>
    </source>
</evidence>
<dbReference type="Gene3D" id="2.120.10.80">
    <property type="entry name" value="Kelch-type beta propeller"/>
    <property type="match status" value="2"/>
</dbReference>
<feature type="compositionally biased region" description="Low complexity" evidence="3">
    <location>
        <begin position="28"/>
        <end position="38"/>
    </location>
</feature>
<comment type="caution">
    <text evidence="4">The sequence shown here is derived from an EMBL/GenBank/DDBJ whole genome shotgun (WGS) entry which is preliminary data.</text>
</comment>
<proteinExistence type="predicted"/>
<evidence type="ECO:0000256" key="2">
    <source>
        <dbReference type="ARBA" id="ARBA00022737"/>
    </source>
</evidence>
<organism evidence="4 5">
    <name type="scientific">Prorocentrum cordatum</name>
    <dbReference type="NCBI Taxonomy" id="2364126"/>
    <lineage>
        <taxon>Eukaryota</taxon>
        <taxon>Sar</taxon>
        <taxon>Alveolata</taxon>
        <taxon>Dinophyceae</taxon>
        <taxon>Prorocentrales</taxon>
        <taxon>Prorocentraceae</taxon>
        <taxon>Prorocentrum</taxon>
    </lineage>
</organism>
<dbReference type="InterPro" id="IPR011043">
    <property type="entry name" value="Gal_Oxase/kelch_b-propeller"/>
</dbReference>
<feature type="non-terminal residue" evidence="4">
    <location>
        <position position="1"/>
    </location>
</feature>
<gene>
    <name evidence="4" type="ORF">PCOR1329_LOCUS34576</name>
</gene>
<dbReference type="PANTHER" id="PTHR46093">
    <property type="entry name" value="ACYL-COA-BINDING DOMAIN-CONTAINING PROTEIN 5"/>
    <property type="match status" value="1"/>
</dbReference>
<accession>A0ABN9T153</accession>
<feature type="region of interest" description="Disordered" evidence="3">
    <location>
        <begin position="20"/>
        <end position="58"/>
    </location>
</feature>
<dbReference type="InterPro" id="IPR015915">
    <property type="entry name" value="Kelch-typ_b-propeller"/>
</dbReference>
<dbReference type="Proteomes" id="UP001189429">
    <property type="component" value="Unassembled WGS sequence"/>
</dbReference>
<evidence type="ECO:0000313" key="4">
    <source>
        <dbReference type="EMBL" id="CAK0838678.1"/>
    </source>
</evidence>
<reference evidence="4" key="1">
    <citation type="submission" date="2023-10" db="EMBL/GenBank/DDBJ databases">
        <authorList>
            <person name="Chen Y."/>
            <person name="Shah S."/>
            <person name="Dougan E. K."/>
            <person name="Thang M."/>
            <person name="Chan C."/>
        </authorList>
    </citation>
    <scope>NUCLEOTIDE SEQUENCE [LARGE SCALE GENOMIC DNA]</scope>
</reference>
<keyword evidence="1" id="KW-0880">Kelch repeat</keyword>
<dbReference type="PANTHER" id="PTHR46093:SF16">
    <property type="entry name" value="MULTIPLE EGF-LIKE-DOMAINS 8"/>
    <property type="match status" value="1"/>
</dbReference>
<keyword evidence="2" id="KW-0677">Repeat</keyword>
<evidence type="ECO:0000256" key="3">
    <source>
        <dbReference type="SAM" id="MobiDB-lite"/>
    </source>
</evidence>
<name>A0ABN9T153_9DINO</name>
<dbReference type="Pfam" id="PF24681">
    <property type="entry name" value="Kelch_KLHDC2_KLHL20_DRC7"/>
    <property type="match status" value="1"/>
</dbReference>
<protein>
    <submittedName>
        <fullName evidence="4">Uncharacterized protein</fullName>
    </submittedName>
</protein>
<dbReference type="SUPFAM" id="SSF50965">
    <property type="entry name" value="Galactose oxidase, central domain"/>
    <property type="match status" value="2"/>
</dbReference>
<sequence length="296" mass="31146">RKHHASSDLWEASPTRAWGCLADPGLHGPPSSAALRAPGPGPPQGPREGRGPPRCRGAALPLAAGPSGVVLVYGGMGPSGSLSDVHAYRVVERSWVHCATTGAAPSGRVAPSLALWEGGSQLLVFGGMDDLGFPEELHSLSFEGSDVHSGESLVGHWSVVEVGSTRPSGRYGHTAVFDEASSTMLVFGGSDDHYQALKELWRYDAAAQAWSLLLPSGAAPASRYYHAAAWGPAQEKMFVSGGITGGADLPTEVLGDLWVYDARENSWRELVSSSAGVAAPARWSHTWSSWTPCRRA</sequence>